<evidence type="ECO:0000256" key="1">
    <source>
        <dbReference type="SAM" id="Phobius"/>
    </source>
</evidence>
<name>A0A7I7MSS9_9MYCO</name>
<feature type="transmembrane region" description="Helical" evidence="1">
    <location>
        <begin position="56"/>
        <end position="76"/>
    </location>
</feature>
<protein>
    <submittedName>
        <fullName evidence="2">Uncharacterized protein</fullName>
    </submittedName>
</protein>
<keyword evidence="1" id="KW-0472">Membrane</keyword>
<accession>A0A7I7MSS9</accession>
<organism evidence="2 3">
    <name type="scientific">Mycobacterium shinjukuense</name>
    <dbReference type="NCBI Taxonomy" id="398694"/>
    <lineage>
        <taxon>Bacteria</taxon>
        <taxon>Bacillati</taxon>
        <taxon>Actinomycetota</taxon>
        <taxon>Actinomycetes</taxon>
        <taxon>Mycobacteriales</taxon>
        <taxon>Mycobacteriaceae</taxon>
        <taxon>Mycobacterium</taxon>
    </lineage>
</organism>
<dbReference type="RefSeq" id="WP_142272197.1">
    <property type="nucleotide sequence ID" value="NZ_AP022575.1"/>
</dbReference>
<proteinExistence type="predicted"/>
<dbReference type="Proteomes" id="UP000467236">
    <property type="component" value="Chromosome"/>
</dbReference>
<dbReference type="EMBL" id="AP022575">
    <property type="protein sequence ID" value="BBX75245.1"/>
    <property type="molecule type" value="Genomic_DNA"/>
</dbReference>
<keyword evidence="1" id="KW-0812">Transmembrane</keyword>
<dbReference type="KEGG" id="mshj:MSHI_31510"/>
<sequence>MDHDNNPRLGRHNAEFSIFRGVYMRVVGRGMSGVGGPVSGEASISTHAIPRVSAPLIASAVSEIGFMLLAVLVTILTPRCQTGHLTPAVTEFTCGTSDLPWYEVARGDQP</sequence>
<keyword evidence="3" id="KW-1185">Reference proteome</keyword>
<gene>
    <name evidence="2" type="ORF">MSHI_31510</name>
</gene>
<evidence type="ECO:0000313" key="3">
    <source>
        <dbReference type="Proteomes" id="UP000467236"/>
    </source>
</evidence>
<dbReference type="AlphaFoldDB" id="A0A7I7MSS9"/>
<keyword evidence="1" id="KW-1133">Transmembrane helix</keyword>
<reference evidence="2 3" key="1">
    <citation type="journal article" date="2019" name="Emerg. Microbes Infect.">
        <title>Comprehensive subspecies identification of 175 nontuberculous mycobacteria species based on 7547 genomic profiles.</title>
        <authorList>
            <person name="Matsumoto Y."/>
            <person name="Kinjo T."/>
            <person name="Motooka D."/>
            <person name="Nabeya D."/>
            <person name="Jung N."/>
            <person name="Uechi K."/>
            <person name="Horii T."/>
            <person name="Iida T."/>
            <person name="Fujita J."/>
            <person name="Nakamura S."/>
        </authorList>
    </citation>
    <scope>NUCLEOTIDE SEQUENCE [LARGE SCALE GENOMIC DNA]</scope>
    <source>
        <strain evidence="2 3">JCM 14233</strain>
    </source>
</reference>
<evidence type="ECO:0000313" key="2">
    <source>
        <dbReference type="EMBL" id="BBX75245.1"/>
    </source>
</evidence>